<proteinExistence type="predicted"/>
<organism evidence="3 4">
    <name type="scientific">Oribacterium asaccharolyticum ACB7</name>
    <dbReference type="NCBI Taxonomy" id="796944"/>
    <lineage>
        <taxon>Bacteria</taxon>
        <taxon>Bacillati</taxon>
        <taxon>Bacillota</taxon>
        <taxon>Clostridia</taxon>
        <taxon>Lachnospirales</taxon>
        <taxon>Lachnospiraceae</taxon>
        <taxon>Oribacterium</taxon>
    </lineage>
</organism>
<dbReference type="InterPro" id="IPR059113">
    <property type="entry name" value="Znf_ribbon"/>
</dbReference>
<comment type="caution">
    <text evidence="3">The sequence shown here is derived from an EMBL/GenBank/DDBJ whole genome shotgun (WGS) entry which is preliminary data.</text>
</comment>
<keyword evidence="4" id="KW-1185">Reference proteome</keyword>
<evidence type="ECO:0000313" key="3">
    <source>
        <dbReference type="EMBL" id="EHL09460.1"/>
    </source>
</evidence>
<dbReference type="PATRIC" id="fig|796944.3.peg.2257"/>
<dbReference type="RefSeq" id="WP_009537262.1">
    <property type="nucleotide sequence ID" value="NZ_JH414505.1"/>
</dbReference>
<evidence type="ECO:0000256" key="1">
    <source>
        <dbReference type="SAM" id="Phobius"/>
    </source>
</evidence>
<dbReference type="AlphaFoldDB" id="G9WWQ7"/>
<evidence type="ECO:0000313" key="4">
    <source>
        <dbReference type="Proteomes" id="UP000003527"/>
    </source>
</evidence>
<accession>G9WWQ7</accession>
<keyword evidence="1" id="KW-0472">Membrane</keyword>
<feature type="domain" description="Putative zinc-ribbon" evidence="2">
    <location>
        <begin position="1"/>
        <end position="24"/>
    </location>
</feature>
<name>G9WWQ7_9FIRM</name>
<feature type="transmembrane region" description="Helical" evidence="1">
    <location>
        <begin position="135"/>
        <end position="155"/>
    </location>
</feature>
<sequence>MKKCPNCGEDLQDQDVFCTYCGEKVESETAPTPVTIEPAAEPKAAEQTVDESPAAVAAAPAAAEPTAEATAAVAEQTPPAVEPTPAAAELRAEATAAVAEPIPPAAEPTPVAAEQAPEYARYTVEEKKKKGVSPLIFIGLFLLLAIVVAAVFSFGKNLFSGGLNLSPEQKFLNYQYDYLENKFKALEDLGFLSTEENQEATLVLTGEVEGNEEINQYLEDTALTLETKTDLDKGSLQMNMGLKLMGSDILDAYGEYVDGKIGFSVPTIDENFYKGDYKKIYENLTGEKADETPDLKQVKENKKTLEKLRKKYGALLSTLITKDNLTVEKTKFTLDSVKKDYKGEVYTFKPKAKDIQAFMEKLATMVEKDKDLETLLEQGSYGNGFEAAMGLGEEPDAKEQLAKFAENLRDNAEEMGKTIEEANFTWEIAVEGKELRQIKISSDQGVYSLESGKDGAKTVEQLNAQPADSENYYLTNTYTKKGKTLKGSISGGNGIINIQGLEYSIETDKKSVLMPYGTYSVKDPTGMGGEANLTVKEGKNGSTDHELVISGLQSYYLGFDSLKINLNSSDKTKLSAPKGKAVDISDYSEEELSELAEKFGQGFEHIFESLEDVVK</sequence>
<keyword evidence="1" id="KW-0812">Transmembrane</keyword>
<reference evidence="3 4" key="1">
    <citation type="submission" date="2011-08" db="EMBL/GenBank/DDBJ databases">
        <title>The Genome Sequence of Oribacterium sp. ACB7.</title>
        <authorList>
            <consortium name="The Broad Institute Genome Sequencing Platform"/>
            <person name="Earl A."/>
            <person name="Ward D."/>
            <person name="Feldgarden M."/>
            <person name="Gevers D."/>
            <person name="Sizova M."/>
            <person name="Hazen A."/>
            <person name="Epstein S."/>
            <person name="Young S.K."/>
            <person name="Zeng Q."/>
            <person name="Gargeya S."/>
            <person name="Fitzgerald M."/>
            <person name="Haas B."/>
            <person name="Abouelleil A."/>
            <person name="Alvarado L."/>
            <person name="Arachchi H.M."/>
            <person name="Berlin A."/>
            <person name="Brown A."/>
            <person name="Chapman S.B."/>
            <person name="Chen Z."/>
            <person name="Dunbar C."/>
            <person name="Freedman E."/>
            <person name="Gearin G."/>
            <person name="Gellesch M."/>
            <person name="Goldberg J."/>
            <person name="Griggs A."/>
            <person name="Gujja S."/>
            <person name="Heiman D."/>
            <person name="Howarth C."/>
            <person name="Larson L."/>
            <person name="Lui A."/>
            <person name="MacDonald P.J.P."/>
            <person name="Montmayeur A."/>
            <person name="Murphy C."/>
            <person name="Neiman D."/>
            <person name="Pearson M."/>
            <person name="Priest M."/>
            <person name="Roberts A."/>
            <person name="Saif S."/>
            <person name="Shea T."/>
            <person name="Shenoy N."/>
            <person name="Sisk P."/>
            <person name="Stolte C."/>
            <person name="Sykes S."/>
            <person name="Wortman J."/>
            <person name="Nusbaum C."/>
            <person name="Birren B."/>
        </authorList>
    </citation>
    <scope>NUCLEOTIDE SEQUENCE [LARGE SCALE GENOMIC DNA]</scope>
    <source>
        <strain evidence="3 4">ACB7</strain>
    </source>
</reference>
<dbReference type="Proteomes" id="UP000003527">
    <property type="component" value="Unassembled WGS sequence"/>
</dbReference>
<protein>
    <recommendedName>
        <fullName evidence="2">Putative zinc-ribbon domain-containing protein</fullName>
    </recommendedName>
</protein>
<dbReference type="EMBL" id="AFZD01000021">
    <property type="protein sequence ID" value="EHL09460.1"/>
    <property type="molecule type" value="Genomic_DNA"/>
</dbReference>
<keyword evidence="1" id="KW-1133">Transmembrane helix</keyword>
<dbReference type="Pfam" id="PF13248">
    <property type="entry name" value="Zn_ribbon_3"/>
    <property type="match status" value="1"/>
</dbReference>
<evidence type="ECO:0000259" key="2">
    <source>
        <dbReference type="Pfam" id="PF13248"/>
    </source>
</evidence>
<dbReference type="HOGENOM" id="CLU_416095_0_0_9"/>
<gene>
    <name evidence="3" type="ORF">HMPREF9624_01501</name>
</gene>